<dbReference type="NCBIfam" id="NF003767">
    <property type="entry name" value="PRK05363.1"/>
    <property type="match status" value="1"/>
</dbReference>
<evidence type="ECO:0000313" key="7">
    <source>
        <dbReference type="EMBL" id="KPY38467.1"/>
    </source>
</evidence>
<feature type="binding site" evidence="5">
    <location>
        <position position="248"/>
    </location>
    <ligand>
        <name>Mo-molybdopterin</name>
        <dbReference type="ChEBI" id="CHEBI:71302"/>
    </ligand>
</feature>
<comment type="similarity">
    <text evidence="5">Belongs to the MsrP family.</text>
</comment>
<dbReference type="Proteomes" id="UP000050562">
    <property type="component" value="Unassembled WGS sequence"/>
</dbReference>
<dbReference type="Pfam" id="PF00174">
    <property type="entry name" value="Oxidored_molyb"/>
    <property type="match status" value="1"/>
</dbReference>
<protein>
    <recommendedName>
        <fullName evidence="5">Protein-methionine-sulfoxide reductase catalytic subunit MsrP</fullName>
        <ecNumber evidence="5">1.8.5.-</ecNumber>
    </recommendedName>
</protein>
<dbReference type="EMBL" id="LJRC01000095">
    <property type="protein sequence ID" value="KPY38467.1"/>
    <property type="molecule type" value="Genomic_DNA"/>
</dbReference>
<dbReference type="AlphaFoldDB" id="A0A0P9YRE9"/>
<dbReference type="InterPro" id="IPR000572">
    <property type="entry name" value="OxRdtase_Mopterin-bd_dom"/>
</dbReference>
<dbReference type="SUPFAM" id="SSF56524">
    <property type="entry name" value="Oxidoreductase molybdopterin-binding domain"/>
    <property type="match status" value="1"/>
</dbReference>
<feature type="binding site" evidence="5">
    <location>
        <position position="253"/>
    </location>
    <ligand>
        <name>Mo-molybdopterin</name>
        <dbReference type="ChEBI" id="CHEBI:71302"/>
    </ligand>
</feature>
<feature type="domain" description="Oxidoreductase molybdopterin-binding" evidence="6">
    <location>
        <begin position="125"/>
        <end position="282"/>
    </location>
</feature>
<dbReference type="PANTHER" id="PTHR43032:SF3">
    <property type="entry name" value="PROTEIN-METHIONINE-SULFOXIDE REDUCTASE CATALYTIC SUBUNIT MSRP"/>
    <property type="match status" value="1"/>
</dbReference>
<organism evidence="7 8">
    <name type="scientific">Pseudomonas syringae pv. primulae</name>
    <dbReference type="NCBI Taxonomy" id="251707"/>
    <lineage>
        <taxon>Bacteria</taxon>
        <taxon>Pseudomonadati</taxon>
        <taxon>Pseudomonadota</taxon>
        <taxon>Gammaproteobacteria</taxon>
        <taxon>Pseudomonadales</taxon>
        <taxon>Pseudomonadaceae</taxon>
        <taxon>Pseudomonas</taxon>
    </lineage>
</organism>
<dbReference type="GO" id="GO:0043546">
    <property type="term" value="F:molybdopterin cofactor binding"/>
    <property type="evidence" value="ECO:0007669"/>
    <property type="project" value="UniProtKB-UniRule"/>
</dbReference>
<evidence type="ECO:0000256" key="5">
    <source>
        <dbReference type="HAMAP-Rule" id="MF_01206"/>
    </source>
</evidence>
<keyword evidence="3 5" id="KW-0732">Signal</keyword>
<reference evidence="7 8" key="1">
    <citation type="submission" date="2015-09" db="EMBL/GenBank/DDBJ databases">
        <title>Genome announcement of multiple Pseudomonas syringae strains.</title>
        <authorList>
            <person name="Thakur S."/>
            <person name="Wang P.W."/>
            <person name="Gong Y."/>
            <person name="Weir B.S."/>
            <person name="Guttman D.S."/>
        </authorList>
    </citation>
    <scope>NUCLEOTIDE SEQUENCE [LARGE SCALE GENOMIC DNA]</scope>
    <source>
        <strain evidence="7 8">ICMP3956</strain>
    </source>
</reference>
<dbReference type="Gene3D" id="3.90.420.10">
    <property type="entry name" value="Oxidoreductase, molybdopterin-binding domain"/>
    <property type="match status" value="1"/>
</dbReference>
<gene>
    <name evidence="5" type="primary">msrP</name>
    <name evidence="7" type="ORF">ALO52_100217</name>
</gene>
<evidence type="ECO:0000256" key="2">
    <source>
        <dbReference type="ARBA" id="ARBA00022723"/>
    </source>
</evidence>
<dbReference type="GO" id="GO:0030091">
    <property type="term" value="P:protein repair"/>
    <property type="evidence" value="ECO:0007669"/>
    <property type="project" value="UniProtKB-UniRule"/>
</dbReference>
<comment type="catalytic activity">
    <reaction evidence="5">
        <text>L-methionyl-[protein] + a quinone + H2O = L-methionyl-(S)-S-oxide-[protein] + a quinol</text>
        <dbReference type="Rhea" id="RHEA:51292"/>
        <dbReference type="Rhea" id="RHEA-COMP:12313"/>
        <dbReference type="Rhea" id="RHEA-COMP:12315"/>
        <dbReference type="ChEBI" id="CHEBI:15377"/>
        <dbReference type="ChEBI" id="CHEBI:16044"/>
        <dbReference type="ChEBI" id="CHEBI:24646"/>
        <dbReference type="ChEBI" id="CHEBI:44120"/>
        <dbReference type="ChEBI" id="CHEBI:132124"/>
    </reaction>
</comment>
<feature type="binding site" evidence="5">
    <location>
        <begin position="264"/>
        <end position="266"/>
    </location>
    <ligand>
        <name>Mo-molybdopterin</name>
        <dbReference type="ChEBI" id="CHEBI:71302"/>
    </ligand>
</feature>
<evidence type="ECO:0000256" key="3">
    <source>
        <dbReference type="ARBA" id="ARBA00022729"/>
    </source>
</evidence>
<comment type="catalytic activity">
    <reaction evidence="5">
        <text>L-methionyl-[protein] + a quinone + H2O = L-methionyl-(R)-S-oxide-[protein] + a quinol</text>
        <dbReference type="Rhea" id="RHEA:51296"/>
        <dbReference type="Rhea" id="RHEA-COMP:12313"/>
        <dbReference type="Rhea" id="RHEA-COMP:12314"/>
        <dbReference type="ChEBI" id="CHEBI:15377"/>
        <dbReference type="ChEBI" id="CHEBI:16044"/>
        <dbReference type="ChEBI" id="CHEBI:24646"/>
        <dbReference type="ChEBI" id="CHEBI:45764"/>
        <dbReference type="ChEBI" id="CHEBI:132124"/>
    </reaction>
</comment>
<proteinExistence type="inferred from homology"/>
<feature type="binding site" evidence="5">
    <location>
        <begin position="108"/>
        <end position="109"/>
    </location>
    <ligand>
        <name>Mo-molybdopterin</name>
        <dbReference type="ChEBI" id="CHEBI:71302"/>
    </ligand>
</feature>
<comment type="cofactor">
    <cofactor evidence="5">
        <name>Mo-molybdopterin</name>
        <dbReference type="ChEBI" id="CHEBI:71302"/>
    </cofactor>
    <text evidence="5">Binds 1 Mo-molybdopterin (Mo-MPT) cofactor per subunit.</text>
</comment>
<accession>A0A0P9YRE9</accession>
<evidence type="ECO:0000256" key="1">
    <source>
        <dbReference type="ARBA" id="ARBA00022505"/>
    </source>
</evidence>
<evidence type="ECO:0000259" key="6">
    <source>
        <dbReference type="Pfam" id="PF00174"/>
    </source>
</evidence>
<comment type="function">
    <text evidence="5">Part of the MsrPQ system that repairs oxidized periplasmic proteins containing methionine sulfoxide residues (Met-O), using respiratory chain electrons. Thus protects these proteins from oxidative-stress damage caused by reactive species of oxygen and chlorine generated by the host defense mechanisms. MsrPQ is essential for the maintenance of envelope integrity under bleach stress, rescuing a wide series of structurally unrelated periplasmic proteins from methionine oxidation. The catalytic subunit MsrP is non-stereospecific, being able to reduce both (R-) and (S-) diastereoisomers of methionine sulfoxide.</text>
</comment>
<comment type="subunit">
    <text evidence="5">Heterodimer of a catalytic subunit (MsrP) and a heme-binding subunit (MsrQ).</text>
</comment>
<dbReference type="GO" id="GO:0016672">
    <property type="term" value="F:oxidoreductase activity, acting on a sulfur group of donors, quinone or similar compound as acceptor"/>
    <property type="evidence" value="ECO:0007669"/>
    <property type="project" value="UniProtKB-UniRule"/>
</dbReference>
<keyword evidence="1 5" id="KW-0500">Molybdenum</keyword>
<dbReference type="InterPro" id="IPR022867">
    <property type="entry name" value="MsrP"/>
</dbReference>
<feature type="binding site" evidence="5">
    <location>
        <position position="198"/>
    </location>
    <ligand>
        <name>Mo-molybdopterin</name>
        <dbReference type="ChEBI" id="CHEBI:71302"/>
    </ligand>
</feature>
<dbReference type="GO" id="GO:0046872">
    <property type="term" value="F:metal ion binding"/>
    <property type="evidence" value="ECO:0007669"/>
    <property type="project" value="UniProtKB-KW"/>
</dbReference>
<evidence type="ECO:0000313" key="8">
    <source>
        <dbReference type="Proteomes" id="UP000050562"/>
    </source>
</evidence>
<comment type="caution">
    <text evidence="7">The sequence shown here is derived from an EMBL/GenBank/DDBJ whole genome shotgun (WGS) entry which is preliminary data.</text>
</comment>
<keyword evidence="2 5" id="KW-0479">Metal-binding</keyword>
<dbReference type="HAMAP" id="MF_01206">
    <property type="entry name" value="MsrP"/>
    <property type="match status" value="1"/>
</dbReference>
<evidence type="ECO:0000256" key="4">
    <source>
        <dbReference type="ARBA" id="ARBA00023002"/>
    </source>
</evidence>
<feature type="binding site" evidence="5">
    <location>
        <position position="105"/>
    </location>
    <ligand>
        <name>Mo-molybdopterin</name>
        <dbReference type="ChEBI" id="CHEBI:71302"/>
    </ligand>
</feature>
<keyword evidence="4 5" id="KW-0560">Oxidoreductase</keyword>
<dbReference type="InterPro" id="IPR036374">
    <property type="entry name" value="OxRdtase_Mopterin-bd_sf"/>
</dbReference>
<dbReference type="PANTHER" id="PTHR43032">
    <property type="entry name" value="PROTEIN-METHIONINE-SULFOXIDE REDUCTASE"/>
    <property type="match status" value="1"/>
</dbReference>
<name>A0A0P9YRE9_9PSED</name>
<sequence>MHQFPLGCGVIMLIKLPSASDSKESDVTPESIYLSRRTLMASSLAGLAVSALPRWASAADPSRYADVEAGKAPGWFAEKLPDTKWQAVDVKGEAITPFKDATHYNNFYEFGTDKGDPAKNAGSLKTEPWSVVIDGEVGKPGRYALEDFMKPYQLEERIYRLRCVEAWSMVIPWIGFPISALLKQVEPTSKAKYIRFETLEDSKSMPGQRSDFALIDWPYVEGLRLDEAMNPLAILAVGMYGRELPNQNGAPLRLVVPWKYGFKSVKSIVRISLVSEQPKTTWQSIAANEYGFYANVNPTVDHPRWTQARERRLPSGLFSPNVMDTKMFNGYEEEVASLYTGMDLRKDY</sequence>
<feature type="binding site" evidence="5">
    <location>
        <position position="163"/>
    </location>
    <ligand>
        <name>Mo-molybdopterin</name>
        <dbReference type="ChEBI" id="CHEBI:71302"/>
    </ligand>
    <ligandPart>
        <name>Mo</name>
        <dbReference type="ChEBI" id="CHEBI:28685"/>
    </ligandPart>
</feature>
<dbReference type="PATRIC" id="fig|251707.3.peg.3121"/>
<dbReference type="EC" id="1.8.5.-" evidence="5"/>